<proteinExistence type="predicted"/>
<protein>
    <submittedName>
        <fullName evidence="1">Uncharacterized protein</fullName>
    </submittedName>
</protein>
<sequence>MSLHELRPDQVAAINAFAARRLAERMGALSALKQLLAVPLPVDAEGDETPAMLDHVSRSDLCQLVDVLAGDLEQQAYKVQELADQALHNTLALLDYPADHALRVR</sequence>
<gene>
    <name evidence="1" type="ORF">SAMN05216363_1880</name>
</gene>
<evidence type="ECO:0000313" key="2">
    <source>
        <dbReference type="Proteomes" id="UP000198675"/>
    </source>
</evidence>
<dbReference type="Proteomes" id="UP000198675">
    <property type="component" value="Chromosome I"/>
</dbReference>
<dbReference type="RefSeq" id="WP_092376243.1">
    <property type="nucleotide sequence ID" value="NZ_LT629797.1"/>
</dbReference>
<dbReference type="AlphaFoldDB" id="A0A1H2LNG3"/>
<evidence type="ECO:0000313" key="1">
    <source>
        <dbReference type="EMBL" id="SDU82188.1"/>
    </source>
</evidence>
<dbReference type="EMBL" id="LT629797">
    <property type="protein sequence ID" value="SDU82188.1"/>
    <property type="molecule type" value="Genomic_DNA"/>
</dbReference>
<name>A0A1H2LNG3_9PSED</name>
<keyword evidence="2" id="KW-1185">Reference proteome</keyword>
<organism evidence="1 2">
    <name type="scientific">Pseudomonas sihuiensis</name>
    <dbReference type="NCBI Taxonomy" id="1274359"/>
    <lineage>
        <taxon>Bacteria</taxon>
        <taxon>Pseudomonadati</taxon>
        <taxon>Pseudomonadota</taxon>
        <taxon>Gammaproteobacteria</taxon>
        <taxon>Pseudomonadales</taxon>
        <taxon>Pseudomonadaceae</taxon>
        <taxon>Pseudomonas</taxon>
    </lineage>
</organism>
<reference evidence="2" key="1">
    <citation type="submission" date="2016-10" db="EMBL/GenBank/DDBJ databases">
        <authorList>
            <person name="Varghese N."/>
            <person name="Submissions S."/>
        </authorList>
    </citation>
    <scope>NUCLEOTIDE SEQUENCE [LARGE SCALE GENOMIC DNA]</scope>
    <source>
        <strain evidence="2">KCTC 32246</strain>
    </source>
</reference>
<accession>A0A1H2LNG3</accession>
<dbReference type="GeneID" id="300414827"/>